<dbReference type="EMBL" id="FQXV01000021">
    <property type="protein sequence ID" value="SHI23633.1"/>
    <property type="molecule type" value="Genomic_DNA"/>
</dbReference>
<evidence type="ECO:0000256" key="5">
    <source>
        <dbReference type="ARBA" id="ARBA00023315"/>
    </source>
</evidence>
<evidence type="ECO:0000256" key="7">
    <source>
        <dbReference type="ARBA" id="ARBA00048493"/>
    </source>
</evidence>
<dbReference type="RefSeq" id="WP_073083016.1">
    <property type="nucleotide sequence ID" value="NZ_FQXV01000021.1"/>
</dbReference>
<sequence length="247" mass="26992">MRLKAVVLAAGKGTRLKTEGRDLPKVMREACARPLLRYVLEAISFIDKADTVIVAGYKKEDVMAAFGDYPFAVQAEQLGTGHAVMSARQLLEGFDGSVLICYGDMPLLTRETYEALVRTHAAEGNDCTILSSSSDEELPYGRIVRDGSGSFVKIVEDRDCTAAERAIRELNTGLYVFEAAKLLPALSKLQNNNAQGEYYLTDVPAILRGEGARIGICMRALGDEIIGVNTLEQLKQVEDILRQRGAC</sequence>
<evidence type="ECO:0000256" key="3">
    <source>
        <dbReference type="ARBA" id="ARBA00022679"/>
    </source>
</evidence>
<comment type="similarity">
    <text evidence="1">In the C-terminal section; belongs to the transferase hexapeptide repeat family.</text>
</comment>
<comment type="catalytic activity">
    <reaction evidence="6">
        <text>alpha-D-glucosamine 1-phosphate + acetyl-CoA = N-acetyl-alpha-D-glucosamine 1-phosphate + CoA + H(+)</text>
        <dbReference type="Rhea" id="RHEA:13725"/>
        <dbReference type="ChEBI" id="CHEBI:15378"/>
        <dbReference type="ChEBI" id="CHEBI:57287"/>
        <dbReference type="ChEBI" id="CHEBI:57288"/>
        <dbReference type="ChEBI" id="CHEBI:57776"/>
        <dbReference type="ChEBI" id="CHEBI:58516"/>
        <dbReference type="EC" id="2.3.1.157"/>
    </reaction>
</comment>
<reference evidence="10 11" key="1">
    <citation type="submission" date="2016-11" db="EMBL/GenBank/DDBJ databases">
        <authorList>
            <person name="Jaros S."/>
            <person name="Januszkiewicz K."/>
            <person name="Wedrychowicz H."/>
        </authorList>
    </citation>
    <scope>NUCLEOTIDE SEQUENCE [LARGE SCALE GENOMIC DNA]</scope>
    <source>
        <strain evidence="10 11">DSM 10068</strain>
    </source>
</reference>
<feature type="domain" description="MobA-like NTP transferase" evidence="9">
    <location>
        <begin position="5"/>
        <end position="189"/>
    </location>
</feature>
<dbReference type="PANTHER" id="PTHR43584">
    <property type="entry name" value="NUCLEOTIDYL TRANSFERASE"/>
    <property type="match status" value="1"/>
</dbReference>
<dbReference type="STRING" id="1123282.SAMN02745823_03752"/>
<gene>
    <name evidence="10" type="ORF">SAMN02745823_03752</name>
</gene>
<evidence type="ECO:0000313" key="11">
    <source>
        <dbReference type="Proteomes" id="UP000183995"/>
    </source>
</evidence>
<protein>
    <submittedName>
        <fullName evidence="10">UDP-N-acetylglucosamine pyrophosphorylase</fullName>
    </submittedName>
</protein>
<dbReference type="InterPro" id="IPR050065">
    <property type="entry name" value="GlmU-like"/>
</dbReference>
<evidence type="ECO:0000256" key="1">
    <source>
        <dbReference type="ARBA" id="ARBA00007707"/>
    </source>
</evidence>
<organism evidence="10 11">
    <name type="scientific">Sporobacter termitidis DSM 10068</name>
    <dbReference type="NCBI Taxonomy" id="1123282"/>
    <lineage>
        <taxon>Bacteria</taxon>
        <taxon>Bacillati</taxon>
        <taxon>Bacillota</taxon>
        <taxon>Clostridia</taxon>
        <taxon>Eubacteriales</taxon>
        <taxon>Oscillospiraceae</taxon>
        <taxon>Sporobacter</taxon>
    </lineage>
</organism>
<keyword evidence="4" id="KW-0548">Nucleotidyltransferase</keyword>
<evidence type="ECO:0000313" key="10">
    <source>
        <dbReference type="EMBL" id="SHI23633.1"/>
    </source>
</evidence>
<evidence type="ECO:0000256" key="8">
    <source>
        <dbReference type="ARBA" id="ARBA00049628"/>
    </source>
</evidence>
<evidence type="ECO:0000256" key="4">
    <source>
        <dbReference type="ARBA" id="ARBA00022695"/>
    </source>
</evidence>
<dbReference type="OrthoDB" id="9775031at2"/>
<dbReference type="GO" id="GO:0003977">
    <property type="term" value="F:UDP-N-acetylglucosamine diphosphorylase activity"/>
    <property type="evidence" value="ECO:0007669"/>
    <property type="project" value="UniProtKB-EC"/>
</dbReference>
<comment type="similarity">
    <text evidence="2">In the N-terminal section; belongs to the N-acetylglucosamine-1-phosphate uridyltransferase family.</text>
</comment>
<proteinExistence type="inferred from homology"/>
<dbReference type="Proteomes" id="UP000183995">
    <property type="component" value="Unassembled WGS sequence"/>
</dbReference>
<name>A0A1M5ZI81_9FIRM</name>
<dbReference type="Pfam" id="PF12804">
    <property type="entry name" value="NTP_transf_3"/>
    <property type="match status" value="1"/>
</dbReference>
<dbReference type="PANTHER" id="PTHR43584:SF3">
    <property type="entry name" value="BIFUNCTIONAL PROTEIN GLMU"/>
    <property type="match status" value="1"/>
</dbReference>
<dbReference type="AlphaFoldDB" id="A0A1M5ZI81"/>
<accession>A0A1M5ZI81</accession>
<comment type="function">
    <text evidence="8">Catalyzes the last two sequential reactions in the de novo biosynthetic pathway for UDP-N-acetylglucosamine (UDP-GlcNAc). The C-terminal domain catalyzes the transfer of acetyl group from acetyl coenzyme A to glucosamine-1-phosphate (GlcN-1-P) to produce N-acetylglucosamine-1-phosphate (GlcNAc-1-P), which is converted into UDP-GlcNAc by the transfer of uridine 5-monophosphate (from uridine 5-triphosphate), a reaction catalyzed by the N-terminal domain.</text>
</comment>
<evidence type="ECO:0000256" key="6">
    <source>
        <dbReference type="ARBA" id="ARBA00048247"/>
    </source>
</evidence>
<keyword evidence="5" id="KW-0012">Acyltransferase</keyword>
<dbReference type="CDD" id="cd02540">
    <property type="entry name" value="GT2_GlmU_N_bac"/>
    <property type="match status" value="1"/>
</dbReference>
<evidence type="ECO:0000259" key="9">
    <source>
        <dbReference type="Pfam" id="PF12804"/>
    </source>
</evidence>
<dbReference type="Gene3D" id="3.90.550.10">
    <property type="entry name" value="Spore Coat Polysaccharide Biosynthesis Protein SpsA, Chain A"/>
    <property type="match status" value="1"/>
</dbReference>
<evidence type="ECO:0000256" key="2">
    <source>
        <dbReference type="ARBA" id="ARBA00007947"/>
    </source>
</evidence>
<keyword evidence="3" id="KW-0808">Transferase</keyword>
<dbReference type="InterPro" id="IPR029044">
    <property type="entry name" value="Nucleotide-diphossugar_trans"/>
</dbReference>
<dbReference type="SUPFAM" id="SSF53448">
    <property type="entry name" value="Nucleotide-diphospho-sugar transferases"/>
    <property type="match status" value="1"/>
</dbReference>
<dbReference type="InterPro" id="IPR025877">
    <property type="entry name" value="MobA-like_NTP_Trfase"/>
</dbReference>
<comment type="catalytic activity">
    <reaction evidence="7">
        <text>N-acetyl-alpha-D-glucosamine 1-phosphate + UTP + H(+) = UDP-N-acetyl-alpha-D-glucosamine + diphosphate</text>
        <dbReference type="Rhea" id="RHEA:13509"/>
        <dbReference type="ChEBI" id="CHEBI:15378"/>
        <dbReference type="ChEBI" id="CHEBI:33019"/>
        <dbReference type="ChEBI" id="CHEBI:46398"/>
        <dbReference type="ChEBI" id="CHEBI:57705"/>
        <dbReference type="ChEBI" id="CHEBI:57776"/>
        <dbReference type="EC" id="2.7.7.23"/>
    </reaction>
</comment>
<dbReference type="GO" id="GO:0019134">
    <property type="term" value="F:glucosamine-1-phosphate N-acetyltransferase activity"/>
    <property type="evidence" value="ECO:0007669"/>
    <property type="project" value="UniProtKB-EC"/>
</dbReference>
<keyword evidence="11" id="KW-1185">Reference proteome</keyword>